<dbReference type="Gene3D" id="1.20.5.110">
    <property type="match status" value="1"/>
</dbReference>
<dbReference type="GO" id="GO:0006906">
    <property type="term" value="P:vesicle fusion"/>
    <property type="evidence" value="ECO:0007669"/>
    <property type="project" value="TreeGrafter"/>
</dbReference>
<keyword evidence="4" id="KW-1133">Transmembrane helix</keyword>
<name>A0AAD5T9P0_9FUNG</name>
<comment type="caution">
    <text evidence="6">The sequence shown here is derived from an EMBL/GenBank/DDBJ whole genome shotgun (WGS) entry which is preliminary data.</text>
</comment>
<feature type="transmembrane region" description="Helical" evidence="4">
    <location>
        <begin position="332"/>
        <end position="350"/>
    </location>
</feature>
<organism evidence="6 7">
    <name type="scientific">Physocladia obscura</name>
    <dbReference type="NCBI Taxonomy" id="109957"/>
    <lineage>
        <taxon>Eukaryota</taxon>
        <taxon>Fungi</taxon>
        <taxon>Fungi incertae sedis</taxon>
        <taxon>Chytridiomycota</taxon>
        <taxon>Chytridiomycota incertae sedis</taxon>
        <taxon>Chytridiomycetes</taxon>
        <taxon>Chytridiales</taxon>
        <taxon>Chytriomycetaceae</taxon>
        <taxon>Physocladia</taxon>
    </lineage>
</organism>
<comment type="similarity">
    <text evidence="1 2">Belongs to the syntaxin family.</text>
</comment>
<dbReference type="PROSITE" id="PS50192">
    <property type="entry name" value="T_SNARE"/>
    <property type="match status" value="1"/>
</dbReference>
<dbReference type="AlphaFoldDB" id="A0AAD5T9P0"/>
<evidence type="ECO:0000256" key="2">
    <source>
        <dbReference type="RuleBase" id="RU003858"/>
    </source>
</evidence>
<dbReference type="InterPro" id="IPR006012">
    <property type="entry name" value="Syntaxin/epimorphin_CS"/>
</dbReference>
<gene>
    <name evidence="6" type="ORF">HK100_010890</name>
</gene>
<dbReference type="CDD" id="cd15840">
    <property type="entry name" value="SNARE_Qa"/>
    <property type="match status" value="1"/>
</dbReference>
<dbReference type="GO" id="GO:0006896">
    <property type="term" value="P:Golgi to vacuole transport"/>
    <property type="evidence" value="ECO:0007669"/>
    <property type="project" value="TreeGrafter"/>
</dbReference>
<dbReference type="FunFam" id="1.20.5.110:FF:000059">
    <property type="entry name" value="Related to syntaxin 12"/>
    <property type="match status" value="1"/>
</dbReference>
<dbReference type="InterPro" id="IPR006011">
    <property type="entry name" value="Syntaxin_N"/>
</dbReference>
<dbReference type="Pfam" id="PF05739">
    <property type="entry name" value="SNARE"/>
    <property type="match status" value="1"/>
</dbReference>
<dbReference type="PROSITE" id="PS00914">
    <property type="entry name" value="SYNTAXIN"/>
    <property type="match status" value="1"/>
</dbReference>
<proteinExistence type="inferred from homology"/>
<dbReference type="GO" id="GO:0000149">
    <property type="term" value="F:SNARE binding"/>
    <property type="evidence" value="ECO:0007669"/>
    <property type="project" value="TreeGrafter"/>
</dbReference>
<dbReference type="PANTHER" id="PTHR19957">
    <property type="entry name" value="SYNTAXIN"/>
    <property type="match status" value="1"/>
</dbReference>
<dbReference type="Gene3D" id="1.20.58.70">
    <property type="match status" value="1"/>
</dbReference>
<keyword evidence="4" id="KW-0472">Membrane</keyword>
<dbReference type="Proteomes" id="UP001211907">
    <property type="component" value="Unassembled WGS sequence"/>
</dbReference>
<evidence type="ECO:0000259" key="5">
    <source>
        <dbReference type="PROSITE" id="PS50192"/>
    </source>
</evidence>
<protein>
    <recommendedName>
        <fullName evidence="5">t-SNARE coiled-coil homology domain-containing protein</fullName>
    </recommendedName>
</protein>
<reference evidence="6" key="1">
    <citation type="submission" date="2020-05" db="EMBL/GenBank/DDBJ databases">
        <title>Phylogenomic resolution of chytrid fungi.</title>
        <authorList>
            <person name="Stajich J.E."/>
            <person name="Amses K."/>
            <person name="Simmons R."/>
            <person name="Seto K."/>
            <person name="Myers J."/>
            <person name="Bonds A."/>
            <person name="Quandt C.A."/>
            <person name="Barry K."/>
            <person name="Liu P."/>
            <person name="Grigoriev I."/>
            <person name="Longcore J.E."/>
            <person name="James T.Y."/>
        </authorList>
    </citation>
    <scope>NUCLEOTIDE SEQUENCE</scope>
    <source>
        <strain evidence="6">JEL0513</strain>
    </source>
</reference>
<evidence type="ECO:0000256" key="1">
    <source>
        <dbReference type="ARBA" id="ARBA00009063"/>
    </source>
</evidence>
<feature type="region of interest" description="Disordered" evidence="3">
    <location>
        <begin position="217"/>
        <end position="241"/>
    </location>
</feature>
<dbReference type="PANTHER" id="PTHR19957:SF38">
    <property type="entry name" value="LD27581P"/>
    <property type="match status" value="1"/>
</dbReference>
<dbReference type="SMART" id="SM00397">
    <property type="entry name" value="t_SNARE"/>
    <property type="match status" value="1"/>
</dbReference>
<keyword evidence="4" id="KW-0812">Transmembrane</keyword>
<dbReference type="GO" id="GO:0006886">
    <property type="term" value="P:intracellular protein transport"/>
    <property type="evidence" value="ECO:0007669"/>
    <property type="project" value="InterPro"/>
</dbReference>
<dbReference type="GO" id="GO:0048278">
    <property type="term" value="P:vesicle docking"/>
    <property type="evidence" value="ECO:0007669"/>
    <property type="project" value="TreeGrafter"/>
</dbReference>
<dbReference type="SUPFAM" id="SSF47661">
    <property type="entry name" value="t-snare proteins"/>
    <property type="match status" value="1"/>
</dbReference>
<dbReference type="InterPro" id="IPR045242">
    <property type="entry name" value="Syntaxin"/>
</dbReference>
<accession>A0AAD5T9P0</accession>
<evidence type="ECO:0000313" key="6">
    <source>
        <dbReference type="EMBL" id="KAJ3140045.1"/>
    </source>
</evidence>
<dbReference type="GO" id="GO:0012505">
    <property type="term" value="C:endomembrane system"/>
    <property type="evidence" value="ECO:0007669"/>
    <property type="project" value="TreeGrafter"/>
</dbReference>
<feature type="region of interest" description="Disordered" evidence="3">
    <location>
        <begin position="40"/>
        <end position="60"/>
    </location>
</feature>
<dbReference type="GO" id="GO:0005484">
    <property type="term" value="F:SNAP receptor activity"/>
    <property type="evidence" value="ECO:0007669"/>
    <property type="project" value="InterPro"/>
</dbReference>
<evidence type="ECO:0000256" key="4">
    <source>
        <dbReference type="SAM" id="Phobius"/>
    </source>
</evidence>
<evidence type="ECO:0000256" key="3">
    <source>
        <dbReference type="SAM" id="MobiDB-lite"/>
    </source>
</evidence>
<dbReference type="InterPro" id="IPR010989">
    <property type="entry name" value="SNARE"/>
</dbReference>
<dbReference type="InterPro" id="IPR000727">
    <property type="entry name" value="T_SNARE_dom"/>
</dbReference>
<dbReference type="SMART" id="SM00503">
    <property type="entry name" value="SynN"/>
    <property type="match status" value="1"/>
</dbReference>
<dbReference type="GO" id="GO:0031201">
    <property type="term" value="C:SNARE complex"/>
    <property type="evidence" value="ECO:0007669"/>
    <property type="project" value="TreeGrafter"/>
</dbReference>
<feature type="domain" description="T-SNARE coiled-coil homology" evidence="5">
    <location>
        <begin position="258"/>
        <end position="320"/>
    </location>
</feature>
<evidence type="ECO:0000313" key="7">
    <source>
        <dbReference type="Proteomes" id="UP001211907"/>
    </source>
</evidence>
<dbReference type="Pfam" id="PF14523">
    <property type="entry name" value="Syntaxin_2"/>
    <property type="match status" value="1"/>
</dbReference>
<keyword evidence="7" id="KW-1185">Reference proteome</keyword>
<dbReference type="EMBL" id="JADGJH010000062">
    <property type="protein sequence ID" value="KAJ3140045.1"/>
    <property type="molecule type" value="Genomic_DNA"/>
</dbReference>
<sequence length="351" mass="38554">MSFGDSEAAVKRTYAAAAAATGLATQPFSAGDTTAVAQAQRPGERPIPLGRTPHQLNNHANYNYSTSTIASINNHPVAPGFTPPPSAAASTASASVQAKIASIRKVWDRASNSVFQISNNVASLDALVKQLGSSKDSPDLRSRLHDLTESTRDMIKQTGADLKSLVIPEDSSNYEGRQHKMAQQKLQKDFENVLSRFQNVSKMAAKKSREYVQKARTHQQQQQNLKFRVNDDDEENSENAPLLLQQDEAVDAEVEYNESLIQEREQDLQNIERSIGEVNEIFRDLGTIVGEQQYMLDHIDSNVGIVAVNMEGATGELRIAAERQKAAQNRMCCLYTILGAVGVIVILVVFR</sequence>